<keyword evidence="6 11" id="KW-0798">TonB box</keyword>
<evidence type="ECO:0000256" key="12">
    <source>
        <dbReference type="SAM" id="SignalP"/>
    </source>
</evidence>
<reference evidence="15 16" key="1">
    <citation type="submission" date="2021-12" db="EMBL/GenBank/DDBJ databases">
        <title>Discovery of the Pendulisporaceae a myxobacterial family with distinct sporulation behavior and unique specialized metabolism.</title>
        <authorList>
            <person name="Garcia R."/>
            <person name="Popoff A."/>
            <person name="Bader C.D."/>
            <person name="Loehr J."/>
            <person name="Walesch S."/>
            <person name="Walt C."/>
            <person name="Boldt J."/>
            <person name="Bunk B."/>
            <person name="Haeckl F.J.F.P.J."/>
            <person name="Gunesch A.P."/>
            <person name="Birkelbach J."/>
            <person name="Nuebel U."/>
            <person name="Pietschmann T."/>
            <person name="Bach T."/>
            <person name="Mueller R."/>
        </authorList>
    </citation>
    <scope>NUCLEOTIDE SEQUENCE [LARGE SCALE GENOMIC DNA]</scope>
    <source>
        <strain evidence="15 16">MSr12523</strain>
    </source>
</reference>
<dbReference type="InterPro" id="IPR000531">
    <property type="entry name" value="Beta-barrel_TonB"/>
</dbReference>
<dbReference type="Gene3D" id="2.170.130.10">
    <property type="entry name" value="TonB-dependent receptor, plug domain"/>
    <property type="match status" value="1"/>
</dbReference>
<comment type="subcellular location">
    <subcellularLocation>
        <location evidence="1 10">Cell outer membrane</location>
        <topology evidence="1 10">Multi-pass membrane protein</topology>
    </subcellularLocation>
</comment>
<dbReference type="RefSeq" id="WP_394846218.1">
    <property type="nucleotide sequence ID" value="NZ_CP089982.1"/>
</dbReference>
<keyword evidence="16" id="KW-1185">Reference proteome</keyword>
<evidence type="ECO:0000256" key="11">
    <source>
        <dbReference type="RuleBase" id="RU003357"/>
    </source>
</evidence>
<evidence type="ECO:0000259" key="14">
    <source>
        <dbReference type="Pfam" id="PF07715"/>
    </source>
</evidence>
<dbReference type="SUPFAM" id="SSF56935">
    <property type="entry name" value="Porins"/>
    <property type="match status" value="1"/>
</dbReference>
<dbReference type="InterPro" id="IPR037066">
    <property type="entry name" value="Plug_dom_sf"/>
</dbReference>
<accession>A0ABZ2KAA4</accession>
<evidence type="ECO:0000256" key="9">
    <source>
        <dbReference type="ARBA" id="ARBA00023237"/>
    </source>
</evidence>
<dbReference type="Pfam" id="PF00593">
    <property type="entry name" value="TonB_dep_Rec_b-barrel"/>
    <property type="match status" value="1"/>
</dbReference>
<keyword evidence="2 10" id="KW-0813">Transport</keyword>
<keyword evidence="3 10" id="KW-1134">Transmembrane beta strand</keyword>
<dbReference type="PANTHER" id="PTHR30069:SF29">
    <property type="entry name" value="HEMOGLOBIN AND HEMOGLOBIN-HAPTOGLOBIN-BINDING PROTEIN 1-RELATED"/>
    <property type="match status" value="1"/>
</dbReference>
<keyword evidence="5 12" id="KW-0732">Signal</keyword>
<evidence type="ECO:0000256" key="3">
    <source>
        <dbReference type="ARBA" id="ARBA00022452"/>
    </source>
</evidence>
<evidence type="ECO:0000256" key="5">
    <source>
        <dbReference type="ARBA" id="ARBA00022729"/>
    </source>
</evidence>
<keyword evidence="8 15" id="KW-0675">Receptor</keyword>
<feature type="chain" id="PRO_5045899361" evidence="12">
    <location>
        <begin position="23"/>
        <end position="704"/>
    </location>
</feature>
<sequence>MKQILFALTCSLPVLGSARALAAGEADPPAEVKVKGATTAAQKLQQSAEAVTVVDTRRAQQQSADLGEVLARTQGIAVQRLGGLGANTRVSLNGCHEEEVRFFLDGVPFEYAGFPLDVSNVPVNFVQRAEIYRGVLPIRFGADALCGGVNVITTERRDNRLRGSYQVGSFGTNRITLDGRYRDIESGFVAGASLFLDHAKNNYPVDAEVADALGRSSTATVKRFHDRYMAYGGFAEVGVVDRPWARLLILKAFASTYDKDLQNNIAMTVPYGEVTYGETIYGATLRYEQPFARNFELKATASFSRRIIDFVDDSEWVYDWFGRRTRERFPRGEIEQIPHDQTFWQNNAYGNAVLSWAIHPSHVVRLSVTPQATFRTGEERILPNPGAPDPQGGKRDLFKLVTGMEYESHWFGDRLENVVLAKDYVMRMEGEVAGTTSFNSVSRSSHTLGAGDSLRYRFTPWLYAKTSYEYATRLPSAFEMFGNGVLIRPNLDLQPETSHNFNLGPRVELKRTPVGSFVVDVNFFFRSGDNLITPLPSDKFITYQNVYRTRNYGIENAVSWDLPGRWLRLDGSFTFQNLRNVSTEGPFRAFDGDRIANRPWMYGSWGAELRFRNIVTPTDRIEPFYTGRYVHDFYRTWGSQGLTVYKDVIPSQITHNVGISYILAGPATVTTTFEVQNVTDERVFDVFGLQRPGRAYYLKMTGDI</sequence>
<dbReference type="PROSITE" id="PS52016">
    <property type="entry name" value="TONB_DEPENDENT_REC_3"/>
    <property type="match status" value="1"/>
</dbReference>
<feature type="domain" description="TonB-dependent receptor plug" evidence="14">
    <location>
        <begin position="44"/>
        <end position="147"/>
    </location>
</feature>
<comment type="similarity">
    <text evidence="10 11">Belongs to the TonB-dependent receptor family.</text>
</comment>
<evidence type="ECO:0000259" key="13">
    <source>
        <dbReference type="Pfam" id="PF00593"/>
    </source>
</evidence>
<evidence type="ECO:0000256" key="10">
    <source>
        <dbReference type="PROSITE-ProRule" id="PRU01360"/>
    </source>
</evidence>
<evidence type="ECO:0000256" key="2">
    <source>
        <dbReference type="ARBA" id="ARBA00022448"/>
    </source>
</evidence>
<feature type="domain" description="TonB-dependent receptor-like beta-barrel" evidence="13">
    <location>
        <begin position="275"/>
        <end position="678"/>
    </location>
</feature>
<organism evidence="15 16">
    <name type="scientific">Pendulispora brunnea</name>
    <dbReference type="NCBI Taxonomy" id="2905690"/>
    <lineage>
        <taxon>Bacteria</taxon>
        <taxon>Pseudomonadati</taxon>
        <taxon>Myxococcota</taxon>
        <taxon>Myxococcia</taxon>
        <taxon>Myxococcales</taxon>
        <taxon>Sorangiineae</taxon>
        <taxon>Pendulisporaceae</taxon>
        <taxon>Pendulispora</taxon>
    </lineage>
</organism>
<dbReference type="Proteomes" id="UP001379533">
    <property type="component" value="Chromosome"/>
</dbReference>
<evidence type="ECO:0000256" key="1">
    <source>
        <dbReference type="ARBA" id="ARBA00004571"/>
    </source>
</evidence>
<dbReference type="InterPro" id="IPR039426">
    <property type="entry name" value="TonB-dep_rcpt-like"/>
</dbReference>
<dbReference type="Gene3D" id="2.40.170.20">
    <property type="entry name" value="TonB-dependent receptor, beta-barrel domain"/>
    <property type="match status" value="1"/>
</dbReference>
<feature type="signal peptide" evidence="12">
    <location>
        <begin position="1"/>
        <end position="22"/>
    </location>
</feature>
<dbReference type="InterPro" id="IPR012910">
    <property type="entry name" value="Plug_dom"/>
</dbReference>
<evidence type="ECO:0000313" key="16">
    <source>
        <dbReference type="Proteomes" id="UP001379533"/>
    </source>
</evidence>
<keyword evidence="9 10" id="KW-0998">Cell outer membrane</keyword>
<proteinExistence type="inferred from homology"/>
<evidence type="ECO:0000256" key="8">
    <source>
        <dbReference type="ARBA" id="ARBA00023170"/>
    </source>
</evidence>
<protein>
    <submittedName>
        <fullName evidence="15">TonB-dependent receptor</fullName>
    </submittedName>
</protein>
<name>A0ABZ2KAA4_9BACT</name>
<dbReference type="Pfam" id="PF07715">
    <property type="entry name" value="Plug"/>
    <property type="match status" value="1"/>
</dbReference>
<evidence type="ECO:0000256" key="7">
    <source>
        <dbReference type="ARBA" id="ARBA00023136"/>
    </source>
</evidence>
<dbReference type="EMBL" id="CP089982">
    <property type="protein sequence ID" value="WXA95612.1"/>
    <property type="molecule type" value="Genomic_DNA"/>
</dbReference>
<dbReference type="InterPro" id="IPR036942">
    <property type="entry name" value="Beta-barrel_TonB_sf"/>
</dbReference>
<gene>
    <name evidence="15" type="ORF">LZC95_01985</name>
</gene>
<evidence type="ECO:0000256" key="4">
    <source>
        <dbReference type="ARBA" id="ARBA00022692"/>
    </source>
</evidence>
<evidence type="ECO:0000256" key="6">
    <source>
        <dbReference type="ARBA" id="ARBA00023077"/>
    </source>
</evidence>
<dbReference type="PANTHER" id="PTHR30069">
    <property type="entry name" value="TONB-DEPENDENT OUTER MEMBRANE RECEPTOR"/>
    <property type="match status" value="1"/>
</dbReference>
<evidence type="ECO:0000313" key="15">
    <source>
        <dbReference type="EMBL" id="WXA95612.1"/>
    </source>
</evidence>
<keyword evidence="7 10" id="KW-0472">Membrane</keyword>
<keyword evidence="4 10" id="KW-0812">Transmembrane</keyword>